<protein>
    <submittedName>
        <fullName evidence="2">Polysaccharide biosynthesis protein GumN</fullName>
    </submittedName>
</protein>
<evidence type="ECO:0000313" key="3">
    <source>
        <dbReference type="Proteomes" id="UP000182840"/>
    </source>
</evidence>
<feature type="transmembrane region" description="Helical" evidence="1">
    <location>
        <begin position="12"/>
        <end position="38"/>
    </location>
</feature>
<dbReference type="Pfam" id="PF01963">
    <property type="entry name" value="TraB_PrgY_gumN"/>
    <property type="match status" value="1"/>
</dbReference>
<dbReference type="Proteomes" id="UP000182840">
    <property type="component" value="Chromosome"/>
</dbReference>
<dbReference type="CDD" id="cd14789">
    <property type="entry name" value="Tiki"/>
    <property type="match status" value="1"/>
</dbReference>
<dbReference type="EMBL" id="CP018171">
    <property type="protein sequence ID" value="APH70098.1"/>
    <property type="molecule type" value="Genomic_DNA"/>
</dbReference>
<accession>A0A1L3SL26</accession>
<dbReference type="OrthoDB" id="9806326at2"/>
<dbReference type="InterPro" id="IPR002816">
    <property type="entry name" value="TraB/PrgY/GumN_fam"/>
</dbReference>
<keyword evidence="1" id="KW-0472">Membrane</keyword>
<dbReference type="PANTHER" id="PTHR40590">
    <property type="entry name" value="CYTOPLASMIC PROTEIN-RELATED"/>
    <property type="match status" value="1"/>
</dbReference>
<dbReference type="AlphaFoldDB" id="A0A1L3SL26"/>
<dbReference type="RefSeq" id="WP_072601511.1">
    <property type="nucleotide sequence ID" value="NZ_CP018171.1"/>
</dbReference>
<keyword evidence="1" id="KW-0812">Transmembrane</keyword>
<keyword evidence="3" id="KW-1185">Reference proteome</keyword>
<evidence type="ECO:0000313" key="2">
    <source>
        <dbReference type="EMBL" id="APH70098.1"/>
    </source>
</evidence>
<evidence type="ECO:0000256" key="1">
    <source>
        <dbReference type="SAM" id="Phobius"/>
    </source>
</evidence>
<sequence>MNRAIAISDRVCRVALALVAAANVLFLVGFLAAVLLAMEAGAATPDCKGTDLLERMRTEEPALLARIEAKANAVPNGRGLLWKVEKPGVEASYLFGTMHLTDARVVDLTPRARDAYLSAGTVVIETTDVLDEKRMLATMMERPELTMFTDGSTLNSHLDADKAAQLGAALADRGIPPASVQKMKPWMLAAALSLPACEMARKAAGAQVLDVKLAKEAEADGKRIAGLESATDQLEAMASLPIDFHIDGLIATLKLGDELDDLFETMIVLYEREEVGMVWPLFQAAVPEAADQSGYAAFEEVMITRRNRTMAAEAAAFLDEGNSFVAVGALHLPGEEGLVALLRKAGYTVTPAG</sequence>
<proteinExistence type="predicted"/>
<dbReference type="PANTHER" id="PTHR40590:SF1">
    <property type="entry name" value="CYTOPLASMIC PROTEIN"/>
    <property type="match status" value="1"/>
</dbReference>
<reference evidence="3" key="1">
    <citation type="submission" date="2016-11" db="EMBL/GenBank/DDBJ databases">
        <title>Mesorhizobium oceanicum sp. nov., isolated from deep seawater in South China Sea.</title>
        <authorList>
            <person name="Fu G.-Y."/>
        </authorList>
    </citation>
    <scope>NUCLEOTIDE SEQUENCE [LARGE SCALE GENOMIC DNA]</scope>
    <source>
        <strain evidence="3">B7</strain>
    </source>
</reference>
<gene>
    <name evidence="2" type="ORF">BSQ44_00905</name>
</gene>
<keyword evidence="1" id="KW-1133">Transmembrane helix</keyword>
<dbReference type="STRING" id="1670800.BSQ44_00905"/>
<organism evidence="2 3">
    <name type="scientific">Aquibium oceanicum</name>
    <dbReference type="NCBI Taxonomy" id="1670800"/>
    <lineage>
        <taxon>Bacteria</taxon>
        <taxon>Pseudomonadati</taxon>
        <taxon>Pseudomonadota</taxon>
        <taxon>Alphaproteobacteria</taxon>
        <taxon>Hyphomicrobiales</taxon>
        <taxon>Phyllobacteriaceae</taxon>
        <taxon>Aquibium</taxon>
    </lineage>
</organism>
<dbReference type="KEGG" id="meso:BSQ44_00905"/>
<dbReference type="InterPro" id="IPR047111">
    <property type="entry name" value="YbaP-like"/>
</dbReference>
<name>A0A1L3SL26_9HYPH</name>